<dbReference type="PROSITE" id="PS51456">
    <property type="entry name" value="MYOSIN_MOTOR"/>
    <property type="match status" value="2"/>
</dbReference>
<dbReference type="SUPFAM" id="SSF54001">
    <property type="entry name" value="Cysteine proteinases"/>
    <property type="match status" value="1"/>
</dbReference>
<dbReference type="Gene3D" id="3.30.70.1590">
    <property type="match status" value="1"/>
</dbReference>
<evidence type="ECO:0000256" key="7">
    <source>
        <dbReference type="ARBA" id="ARBA00022670"/>
    </source>
</evidence>
<dbReference type="InterPro" id="IPR008989">
    <property type="entry name" value="Myosin_S1_N"/>
</dbReference>
<dbReference type="CDD" id="cd22249">
    <property type="entry name" value="UDM1_RNF168_RNF169-like"/>
    <property type="match status" value="1"/>
</dbReference>
<dbReference type="Gene3D" id="1.20.120.720">
    <property type="entry name" value="Myosin VI head, motor domain, U50 subdomain"/>
    <property type="match status" value="1"/>
</dbReference>
<keyword evidence="22" id="KW-1185">Reference proteome</keyword>
<evidence type="ECO:0000256" key="11">
    <source>
        <dbReference type="ARBA" id="ARBA00022840"/>
    </source>
</evidence>
<evidence type="ECO:0000256" key="14">
    <source>
        <dbReference type="ARBA" id="ARBA00023203"/>
    </source>
</evidence>
<keyword evidence="12 16" id="KW-0518">Myosin</keyword>
<feature type="binding site" evidence="16">
    <location>
        <begin position="714"/>
        <end position="721"/>
    </location>
    <ligand>
        <name>ATP</name>
        <dbReference type="ChEBI" id="CHEBI:30616"/>
    </ligand>
</feature>
<dbReference type="InterPro" id="IPR027417">
    <property type="entry name" value="P-loop_NTPase"/>
</dbReference>
<evidence type="ECO:0000256" key="17">
    <source>
        <dbReference type="SAM" id="MobiDB-lite"/>
    </source>
</evidence>
<dbReference type="GO" id="GO:0030048">
    <property type="term" value="P:actin filament-based movement"/>
    <property type="evidence" value="ECO:0007669"/>
    <property type="project" value="TreeGrafter"/>
</dbReference>
<reference evidence="21 22" key="1">
    <citation type="journal article" date="2019" name="Genome Biol. Evol.">
        <title>Whole-Genome Sequencing of the Giant Devil Catfish, Bagarius yarrelli.</title>
        <authorList>
            <person name="Jiang W."/>
            <person name="Lv Y."/>
            <person name="Cheng L."/>
            <person name="Yang K."/>
            <person name="Chao B."/>
            <person name="Wang X."/>
            <person name="Li Y."/>
            <person name="Pan X."/>
            <person name="You X."/>
            <person name="Zhang Y."/>
            <person name="Yang J."/>
            <person name="Li J."/>
            <person name="Zhang X."/>
            <person name="Liu S."/>
            <person name="Sun C."/>
            <person name="Yang J."/>
            <person name="Shi Q."/>
        </authorList>
    </citation>
    <scope>NUCLEOTIDE SEQUENCE [LARGE SCALE GENOMIC DNA]</scope>
    <source>
        <strain evidence="21">JWS20170419001</strain>
        <tissue evidence="21">Muscle</tissue>
    </source>
</reference>
<dbReference type="InterPro" id="IPR038765">
    <property type="entry name" value="Papain-like_cys_pep_sf"/>
</dbReference>
<dbReference type="Pfam" id="PF21521">
    <property type="entry name" value="MYO6_lever"/>
    <property type="match status" value="1"/>
</dbReference>
<dbReference type="Pfam" id="PF02902">
    <property type="entry name" value="Peptidase_C48"/>
    <property type="match status" value="1"/>
</dbReference>
<evidence type="ECO:0000256" key="1">
    <source>
        <dbReference type="ARBA" id="ARBA00004105"/>
    </source>
</evidence>
<dbReference type="InterPro" id="IPR036961">
    <property type="entry name" value="Kinesin_motor_dom_sf"/>
</dbReference>
<dbReference type="Gene3D" id="1.20.58.530">
    <property type="match status" value="1"/>
</dbReference>
<feature type="region of interest" description="Disordered" evidence="17">
    <location>
        <begin position="1485"/>
        <end position="1519"/>
    </location>
</feature>
<protein>
    <recommendedName>
        <fullName evidence="6">Unconventional myosin-VI</fullName>
    </recommendedName>
    <alternativeName>
        <fullName evidence="15">Unconventional myosin-6</fullName>
    </alternativeName>
</protein>
<keyword evidence="11 16" id="KW-0067">ATP-binding</keyword>
<dbReference type="PROSITE" id="PS50600">
    <property type="entry name" value="ULP_PROTEASE"/>
    <property type="match status" value="1"/>
</dbReference>
<dbReference type="OrthoDB" id="6108017at2759"/>
<dbReference type="Pfam" id="PF00063">
    <property type="entry name" value="Myosin_head"/>
    <property type="match status" value="3"/>
</dbReference>
<dbReference type="Gene3D" id="3.40.395.10">
    <property type="entry name" value="Adenoviral Proteinase, Chain A"/>
    <property type="match status" value="1"/>
</dbReference>
<evidence type="ECO:0000313" key="21">
    <source>
        <dbReference type="EMBL" id="TSN67107.1"/>
    </source>
</evidence>
<evidence type="ECO:0000256" key="3">
    <source>
        <dbReference type="ARBA" id="ARBA00004632"/>
    </source>
</evidence>
<dbReference type="CDD" id="cd22294">
    <property type="entry name" value="MYO6_MIU_linker"/>
    <property type="match status" value="1"/>
</dbReference>
<feature type="domain" description="Ubiquitin-like protease family profile" evidence="18">
    <location>
        <begin position="289"/>
        <end position="537"/>
    </location>
</feature>
<evidence type="ECO:0000256" key="8">
    <source>
        <dbReference type="ARBA" id="ARBA00022740"/>
    </source>
</evidence>
<dbReference type="PANTHER" id="PTHR13140">
    <property type="entry name" value="MYOSIN"/>
    <property type="match status" value="1"/>
</dbReference>
<dbReference type="CDD" id="cd21759">
    <property type="entry name" value="CBD_MYO6-like"/>
    <property type="match status" value="1"/>
</dbReference>
<dbReference type="Gene3D" id="3.40.850.10">
    <property type="entry name" value="Kinesin motor domain"/>
    <property type="match status" value="2"/>
</dbReference>
<evidence type="ECO:0000259" key="19">
    <source>
        <dbReference type="PROSITE" id="PS51456"/>
    </source>
</evidence>
<dbReference type="InterPro" id="IPR004009">
    <property type="entry name" value="SH3_Myosin"/>
</dbReference>
<proteinExistence type="inferred from homology"/>
<feature type="domain" description="Myosin motor" evidence="19">
    <location>
        <begin position="599"/>
        <end position="1007"/>
    </location>
</feature>
<evidence type="ECO:0000259" key="20">
    <source>
        <dbReference type="PROSITE" id="PS51844"/>
    </source>
</evidence>
<accession>A0A556U7L8</accession>
<feature type="region of interest" description="Disordered" evidence="17">
    <location>
        <begin position="1324"/>
        <end position="1368"/>
    </location>
</feature>
<feature type="domain" description="Myosin motor" evidence="19">
    <location>
        <begin position="1055"/>
        <end position="1162"/>
    </location>
</feature>
<keyword evidence="9 16" id="KW-0547">Nucleotide-binding</keyword>
<dbReference type="GO" id="GO:0005524">
    <property type="term" value="F:ATP binding"/>
    <property type="evidence" value="ECO:0007669"/>
    <property type="project" value="UniProtKB-UniRule"/>
</dbReference>
<dbReference type="GO" id="GO:0007605">
    <property type="term" value="P:sensory perception of sound"/>
    <property type="evidence" value="ECO:0007669"/>
    <property type="project" value="UniProtKB-KW"/>
</dbReference>
<comment type="similarity">
    <text evidence="5 16">Belongs to the TRAFAC class myosin-kinesin ATPase superfamily. Myosin family.</text>
</comment>
<dbReference type="GO" id="GO:0000146">
    <property type="term" value="F:microfilament motor activity"/>
    <property type="evidence" value="ECO:0007669"/>
    <property type="project" value="TreeGrafter"/>
</dbReference>
<dbReference type="GO" id="GO:0005902">
    <property type="term" value="C:microvillus"/>
    <property type="evidence" value="ECO:0007669"/>
    <property type="project" value="UniProtKB-SubCell"/>
</dbReference>
<dbReference type="SMART" id="SM00242">
    <property type="entry name" value="MYSc"/>
    <property type="match status" value="1"/>
</dbReference>
<dbReference type="InterPro" id="IPR003653">
    <property type="entry name" value="Peptidase_C48_C"/>
</dbReference>
<evidence type="ECO:0000256" key="4">
    <source>
        <dbReference type="ARBA" id="ARBA00005234"/>
    </source>
</evidence>
<dbReference type="PROSITE" id="PS51844">
    <property type="entry name" value="SH3_LIKE"/>
    <property type="match status" value="1"/>
</dbReference>
<keyword evidence="14 16" id="KW-0009">Actin-binding</keyword>
<dbReference type="Pfam" id="PF16521">
    <property type="entry name" value="Myosin-VI_CBD"/>
    <property type="match status" value="1"/>
</dbReference>
<dbReference type="GO" id="GO:0005905">
    <property type="term" value="C:clathrin-coated pit"/>
    <property type="evidence" value="ECO:0007669"/>
    <property type="project" value="UniProtKB-SubCell"/>
</dbReference>
<organism evidence="21 22">
    <name type="scientific">Bagarius yarrelli</name>
    <name type="common">Goonch</name>
    <name type="synonym">Bagrus yarrelli</name>
    <dbReference type="NCBI Taxonomy" id="175774"/>
    <lineage>
        <taxon>Eukaryota</taxon>
        <taxon>Metazoa</taxon>
        <taxon>Chordata</taxon>
        <taxon>Craniata</taxon>
        <taxon>Vertebrata</taxon>
        <taxon>Euteleostomi</taxon>
        <taxon>Actinopterygii</taxon>
        <taxon>Neopterygii</taxon>
        <taxon>Teleostei</taxon>
        <taxon>Ostariophysi</taxon>
        <taxon>Siluriformes</taxon>
        <taxon>Sisoridae</taxon>
        <taxon>Sisorinae</taxon>
        <taxon>Bagarius</taxon>
    </lineage>
</organism>
<dbReference type="PRINTS" id="PR00193">
    <property type="entry name" value="MYOSINHEAVY"/>
</dbReference>
<dbReference type="GO" id="GO:0032587">
    <property type="term" value="C:ruffle membrane"/>
    <property type="evidence" value="ECO:0007669"/>
    <property type="project" value="UniProtKB-SubCell"/>
</dbReference>
<comment type="caution">
    <text evidence="21">The sequence shown here is derived from an EMBL/GenBank/DDBJ whole genome shotgun (WGS) entry which is preliminary data.</text>
</comment>
<feature type="domain" description="Myosin N-terminal SH3-like" evidence="20">
    <location>
        <begin position="544"/>
        <end position="595"/>
    </location>
</feature>
<sequence length="1644" mass="188528">MGSNDEMENPETNKLILLNKVGPAVKAKSSDLEEFTSAPQTLLRLPRKYRMRNQYGDLLQNKGMARASNPDACLPASYMSACNNVVLNVRSLKLETLNVNFRGPVRFTVDFIEIANAVRIKAFELTSCEWCRGHKLPTLFLHMTDAARWCLREQFVMSTDITTWDSGQSEPGKYLLIIFKSTPTVLEEAKLEEIFTEIGRRKNLNNFYVKLACEVARNRLLAHKHSPKELYSSPSSPTTIKSEVTTLNVSDSEDGGDDDDDDLIKSPSSNTQLVEKLVIYPPPPAKGGFSITNEDLGCLEEGKYLNDVIMDFYLKYLVCEKLQKEDANKCHVFSSFFYKSLTQSDLTDDLDSTDSSIQERRHNRVKTWTRHVDLFKKDFIFVPINQSAHWYLAVICFPGQVSHCSIMNPYGTVNEDDTLKVFTPSSTFPNPMSLFYRRQTSEQVLKGSVSEDKLDNGFCVVPDDNLDDVFQYTRTSRYACKISDTANKRYLEMEWQVKKGSLWSLGKQAMDGWSVQVPQQDNHIDCGVYVLQYVESFITWSTMDDGKPVWAPHPTDGFQLGIIVDIGADALTIEPLSHRGKTFQAPISQVFPAEDDVNKHVEDNCSLMYLNEATLLNNVRIRYNKDLIYCKGSGLLWLPISNDLVNPAQTTFVANILIAVNPYYDIPKLYAPETIKSYQGRSLGTLPPHVYAIADKAYRDMKVLKMSQSIIVSGESGAGKTENTKFVLRYLTTSYGTGQDIDERIVEANPLLEAFGNAKTVRNNNSSRFGKFVEIHFNEKYLNRGCTRYFASKDSDKQILQNRKSPEQIKVGALKDPQLDDVGDFNRMCLAMKKIGLDDTEKLNLFRVVAGVLHLGNIDFEETGSTSGGCILKNQSNQTLQYCAELLGLDQDDLRVSLTTRVMLTTSGGTKGTVIKVPLKVEQANNARDALAKAIYSRLFDHVVTRVNRCFPFETSSNFIGVLDIAGFDLIEAKLVGILDILDEENRLPQPSDQHFAEAVHTKHKEHFRLTSLVCESKDKFVRDLFENNSNAKDSKQKAGKLGFISVGNKFKGSSFIRCVKPNLKMVSHLFEGAQILSQLQCSGMVSVLDLMQGGFPSRAPFHELYNMYKQYLPGKLARLDPRLFCKALFKALGLNDSDYKFGLTKVFFRPGKFAEFDQIMRSDPEHLAELVQRVNKWLVCSRWKKVQWCGLSVIKLKNKIKYRASACIKIQKTVRMWLCKRRHKPRIDGLVKVQNLRKRMEKFNQAVSGLKEGKPEMSKQIQELAAFIDSLMVKIKNTVMSRTEIEQEYEDLVKRLEELLSCMQKKKQEEEEMERLQRIQEEMERDRKRREEEAQLRKQEEDDRRMKAEMEQKRKQEEEERKKQEEDERILQVELDIQLALEREEEVQRQAILEQEKRDRELAMRIAQNEAELIPDEAQMDLGLRRGPQVQASKAAIGVKKYDLSKWKYAELRDAINTSCDIDLLAACREEFHRRLKVYHAWKSKNKKRNTESDQRAPKSVTDYAQQNPAPPVPARQQEITVNRQQRYFRIPFIRPADQYKDPQNKKKGWWYAHFDGPWIARQMELHPDKQPILLVAGKDDMEMCELSLEETGLTRKRGAEILPRQFEEIWERCGGIQYLRNAIESKQARPTYATAMLQNLLK</sequence>
<evidence type="ECO:0000256" key="15">
    <source>
        <dbReference type="ARBA" id="ARBA00030027"/>
    </source>
</evidence>
<evidence type="ECO:0000313" key="22">
    <source>
        <dbReference type="Proteomes" id="UP000319801"/>
    </source>
</evidence>
<keyword evidence="10" id="KW-0378">Hydrolase</keyword>
<feature type="compositionally biased region" description="Acidic residues" evidence="17">
    <location>
        <begin position="251"/>
        <end position="262"/>
    </location>
</feature>
<comment type="subcellular location">
    <subcellularLocation>
        <location evidence="1">Cell projection</location>
        <location evidence="1">Microvillus</location>
    </subcellularLocation>
    <subcellularLocation>
        <location evidence="3">Cell projection</location>
        <location evidence="3">Ruffle membrane</location>
    </subcellularLocation>
    <subcellularLocation>
        <location evidence="2">Membrane</location>
        <location evidence="2">Clathrin-coated pit</location>
    </subcellularLocation>
</comment>
<dbReference type="GO" id="GO:0042472">
    <property type="term" value="P:inner ear morphogenesis"/>
    <property type="evidence" value="ECO:0007669"/>
    <property type="project" value="TreeGrafter"/>
</dbReference>
<evidence type="ECO:0000256" key="10">
    <source>
        <dbReference type="ARBA" id="ARBA00022801"/>
    </source>
</evidence>
<dbReference type="Gene3D" id="6.10.220.10">
    <property type="match status" value="1"/>
</dbReference>
<feature type="compositionally biased region" description="Polar residues" evidence="17">
    <location>
        <begin position="232"/>
        <end position="250"/>
    </location>
</feature>
<feature type="region of interest" description="Disordered" evidence="17">
    <location>
        <begin position="227"/>
        <end position="267"/>
    </location>
</feature>
<keyword evidence="8" id="KW-1009">Hearing</keyword>
<dbReference type="GO" id="GO:0030139">
    <property type="term" value="C:endocytic vesicle"/>
    <property type="evidence" value="ECO:0007669"/>
    <property type="project" value="TreeGrafter"/>
</dbReference>
<dbReference type="GO" id="GO:0051015">
    <property type="term" value="F:actin filament binding"/>
    <property type="evidence" value="ECO:0007669"/>
    <property type="project" value="InterPro"/>
</dbReference>
<dbReference type="CDD" id="cd21958">
    <property type="entry name" value="MyUb_Myo6"/>
    <property type="match status" value="1"/>
</dbReference>
<name>A0A556U7L8_BAGYA</name>
<dbReference type="GO" id="GO:0006508">
    <property type="term" value="P:proteolysis"/>
    <property type="evidence" value="ECO:0007669"/>
    <property type="project" value="UniProtKB-KW"/>
</dbReference>
<evidence type="ECO:0000256" key="13">
    <source>
        <dbReference type="ARBA" id="ARBA00023175"/>
    </source>
</evidence>
<dbReference type="PANTHER" id="PTHR13140:SF745">
    <property type="entry name" value="UNCONVENTIONAL MYOSIN-VI"/>
    <property type="match status" value="1"/>
</dbReference>
<comment type="caution">
    <text evidence="16">Lacks conserved residue(s) required for the propagation of feature annotation.</text>
</comment>
<dbReference type="InterPro" id="IPR049016">
    <property type="entry name" value="MYO6_lever"/>
</dbReference>
<evidence type="ECO:0000256" key="16">
    <source>
        <dbReference type="PROSITE-ProRule" id="PRU00782"/>
    </source>
</evidence>
<dbReference type="EMBL" id="VCAZ01000059">
    <property type="protein sequence ID" value="TSN67107.1"/>
    <property type="molecule type" value="Genomic_DNA"/>
</dbReference>
<gene>
    <name evidence="21" type="ORF">Baya_8923</name>
</gene>
<comment type="similarity">
    <text evidence="4">Belongs to the peptidase C48 family.</text>
</comment>
<evidence type="ECO:0000256" key="9">
    <source>
        <dbReference type="ARBA" id="ARBA00022741"/>
    </source>
</evidence>
<dbReference type="SUPFAM" id="SSF52540">
    <property type="entry name" value="P-loop containing nucleoside triphosphate hydrolases"/>
    <property type="match status" value="1"/>
</dbReference>
<evidence type="ECO:0000259" key="18">
    <source>
        <dbReference type="PROSITE" id="PS50600"/>
    </source>
</evidence>
<dbReference type="FunFam" id="1.20.120.720:FF:000005">
    <property type="entry name" value="unconventional myosin-VI isoform X1"/>
    <property type="match status" value="1"/>
</dbReference>
<evidence type="ECO:0000256" key="6">
    <source>
        <dbReference type="ARBA" id="ARBA00015382"/>
    </source>
</evidence>
<evidence type="ECO:0000256" key="5">
    <source>
        <dbReference type="ARBA" id="ARBA00008314"/>
    </source>
</evidence>
<dbReference type="InterPro" id="IPR001609">
    <property type="entry name" value="Myosin_head_motor_dom-like"/>
</dbReference>
<keyword evidence="7" id="KW-0645">Protease</keyword>
<keyword evidence="13 16" id="KW-0505">Motor protein</keyword>
<dbReference type="GO" id="GO:0008234">
    <property type="term" value="F:cysteine-type peptidase activity"/>
    <property type="evidence" value="ECO:0007669"/>
    <property type="project" value="InterPro"/>
</dbReference>
<dbReference type="FunFam" id="3.30.70.1590:FF:000002">
    <property type="entry name" value="unconventional myosin-VI isoform X1"/>
    <property type="match status" value="1"/>
</dbReference>
<dbReference type="GO" id="GO:0042491">
    <property type="term" value="P:inner ear auditory receptor cell differentiation"/>
    <property type="evidence" value="ECO:0007669"/>
    <property type="project" value="TreeGrafter"/>
</dbReference>
<dbReference type="Proteomes" id="UP000319801">
    <property type="component" value="Unassembled WGS sequence"/>
</dbReference>
<dbReference type="InterPro" id="IPR032412">
    <property type="entry name" value="Myosin-VI_CBD"/>
</dbReference>
<dbReference type="GO" id="GO:0007015">
    <property type="term" value="P:actin filament organization"/>
    <property type="evidence" value="ECO:0007669"/>
    <property type="project" value="TreeGrafter"/>
</dbReference>
<evidence type="ECO:0000256" key="2">
    <source>
        <dbReference type="ARBA" id="ARBA00004600"/>
    </source>
</evidence>
<evidence type="ECO:0000256" key="12">
    <source>
        <dbReference type="ARBA" id="ARBA00023123"/>
    </source>
</evidence>
<dbReference type="GO" id="GO:0016459">
    <property type="term" value="C:myosin complex"/>
    <property type="evidence" value="ECO:0007669"/>
    <property type="project" value="UniProtKB-KW"/>
</dbReference>
<dbReference type="PROSITE" id="PS50096">
    <property type="entry name" value="IQ"/>
    <property type="match status" value="1"/>
</dbReference>
<dbReference type="Gene3D" id="2.30.30.360">
    <property type="entry name" value="Myosin S1 fragment, N-terminal"/>
    <property type="match status" value="1"/>
</dbReference>